<keyword evidence="2" id="KW-0548">Nucleotidyltransferase</keyword>
<dbReference type="GO" id="GO:0006400">
    <property type="term" value="P:tRNA modification"/>
    <property type="evidence" value="ECO:0007669"/>
    <property type="project" value="InterPro"/>
</dbReference>
<organism evidence="2 3">
    <name type="scientific">Methanofollis tationis</name>
    <dbReference type="NCBI Taxonomy" id="81417"/>
    <lineage>
        <taxon>Archaea</taxon>
        <taxon>Methanobacteriati</taxon>
        <taxon>Methanobacteriota</taxon>
        <taxon>Stenosarchaea group</taxon>
        <taxon>Methanomicrobia</taxon>
        <taxon>Methanomicrobiales</taxon>
        <taxon>Methanomicrobiaceae</taxon>
        <taxon>Methanofollis</taxon>
    </lineage>
</organism>
<dbReference type="AlphaFoldDB" id="A0A7K4HQ35"/>
<dbReference type="GO" id="GO:0008193">
    <property type="term" value="F:tRNA guanylyltransferase activity"/>
    <property type="evidence" value="ECO:0007669"/>
    <property type="project" value="InterPro"/>
</dbReference>
<dbReference type="PANTHER" id="PTHR12729:SF6">
    <property type="entry name" value="TRNA(HIS) GUANYLYLTRANSFERASE-RELATED"/>
    <property type="match status" value="1"/>
</dbReference>
<dbReference type="EMBL" id="JABXWR010000001">
    <property type="protein sequence ID" value="NVO67383.1"/>
    <property type="molecule type" value="Genomic_DNA"/>
</dbReference>
<evidence type="ECO:0000313" key="2">
    <source>
        <dbReference type="EMBL" id="NVO67383.1"/>
    </source>
</evidence>
<keyword evidence="2" id="KW-0808">Transferase</keyword>
<name>A0A7K4HQ35_9EURY</name>
<protein>
    <submittedName>
        <fullName evidence="2">tRNA 5'-guanylyltransferase</fullName>
    </submittedName>
</protein>
<dbReference type="GO" id="GO:0000287">
    <property type="term" value="F:magnesium ion binding"/>
    <property type="evidence" value="ECO:0007669"/>
    <property type="project" value="InterPro"/>
</dbReference>
<dbReference type="OrthoDB" id="24661at2157"/>
<comment type="caution">
    <text evidence="2">The sequence shown here is derived from an EMBL/GenBank/DDBJ whole genome shotgun (WGS) entry which is preliminary data.</text>
</comment>
<evidence type="ECO:0000259" key="1">
    <source>
        <dbReference type="Pfam" id="PF04446"/>
    </source>
</evidence>
<dbReference type="Pfam" id="PF04446">
    <property type="entry name" value="Thg1"/>
    <property type="match status" value="1"/>
</dbReference>
<dbReference type="InterPro" id="IPR007537">
    <property type="entry name" value="tRNAHis_GuaTrfase_Thg1"/>
</dbReference>
<dbReference type="RefSeq" id="WP_176788978.1">
    <property type="nucleotide sequence ID" value="NZ_JABXWR010000001.1"/>
</dbReference>
<accession>A0A7K4HQ35</accession>
<reference evidence="2 3" key="1">
    <citation type="submission" date="2020-06" db="EMBL/GenBank/DDBJ databases">
        <title>Methanofollis fontis sp. nov., a methanogen isolated from marine sediments near a cold seep at Four-Way Closure Ridge offshore southwestern Taiwan.</title>
        <authorList>
            <person name="Chen S.-C."/>
            <person name="Teng N.-H."/>
            <person name="Lin Y.-S."/>
            <person name="Lai M.-C."/>
            <person name="Chen H.-H."/>
            <person name="Wang C.-C."/>
        </authorList>
    </citation>
    <scope>NUCLEOTIDE SEQUENCE [LARGE SCALE GENOMIC DNA]</scope>
    <source>
        <strain evidence="2 3">DSM 2702</strain>
    </source>
</reference>
<sequence>MESHEIFSALAIYPPVFLRLDGRSFHGLTRTCEKPFDARFHAAMTGTCRRLLAGSGLNPLFAYTFSDEINLYCTALPFGGRVEKLDSVAASYAASAFTLEYGCDEPIAFDSRVVPATPEYALEYLAMRQAEAWRNHINAYCQAALVEDGHTPREAAAMLRGMKAAGMHDLMFARGVNLTETPAWQRRGTLVRYGTYTKEGVNPQTGERVTVQRRGVVIDEDLPLFPAPEGRAYLFSVLGP</sequence>
<gene>
    <name evidence="2" type="ORF">HWN36_08715</name>
</gene>
<dbReference type="InterPro" id="IPR038469">
    <property type="entry name" value="tRNAHis_GuaTrfase_Thg1_sf"/>
</dbReference>
<feature type="domain" description="tRNAHis guanylyltransferase catalytic" evidence="1">
    <location>
        <begin position="5"/>
        <end position="115"/>
    </location>
</feature>
<dbReference type="Gene3D" id="3.30.70.3000">
    <property type="match status" value="1"/>
</dbReference>
<evidence type="ECO:0000313" key="3">
    <source>
        <dbReference type="Proteomes" id="UP000570823"/>
    </source>
</evidence>
<keyword evidence="3" id="KW-1185">Reference proteome</keyword>
<dbReference type="InterPro" id="IPR024956">
    <property type="entry name" value="tRNAHis_GuaTrfase_cat"/>
</dbReference>
<dbReference type="Proteomes" id="UP000570823">
    <property type="component" value="Unassembled WGS sequence"/>
</dbReference>
<dbReference type="PANTHER" id="PTHR12729">
    <property type="entry name" value="TRNA(HIS) GUANYLYLTRANSFERASE-RELATED"/>
    <property type="match status" value="1"/>
</dbReference>
<proteinExistence type="predicted"/>